<protein>
    <submittedName>
        <fullName evidence="1">Uncharacterized protein</fullName>
    </submittedName>
</protein>
<dbReference type="Proteomes" id="UP000481153">
    <property type="component" value="Unassembled WGS sequence"/>
</dbReference>
<organism evidence="1 2">
    <name type="scientific">Aphanomyces euteiches</name>
    <dbReference type="NCBI Taxonomy" id="100861"/>
    <lineage>
        <taxon>Eukaryota</taxon>
        <taxon>Sar</taxon>
        <taxon>Stramenopiles</taxon>
        <taxon>Oomycota</taxon>
        <taxon>Saprolegniomycetes</taxon>
        <taxon>Saprolegniales</taxon>
        <taxon>Verrucalvaceae</taxon>
        <taxon>Aphanomyces</taxon>
    </lineage>
</organism>
<reference evidence="1 2" key="1">
    <citation type="submission" date="2019-07" db="EMBL/GenBank/DDBJ databases">
        <title>Genomics analysis of Aphanomyces spp. identifies a new class of oomycete effector associated with host adaptation.</title>
        <authorList>
            <person name="Gaulin E."/>
        </authorList>
    </citation>
    <scope>NUCLEOTIDE SEQUENCE [LARGE SCALE GENOMIC DNA]</scope>
    <source>
        <strain evidence="1 2">ATCC 201684</strain>
    </source>
</reference>
<accession>A0A6G0WEJ0</accession>
<evidence type="ECO:0000313" key="1">
    <source>
        <dbReference type="EMBL" id="KAF0725671.1"/>
    </source>
</evidence>
<comment type="caution">
    <text evidence="1">The sequence shown here is derived from an EMBL/GenBank/DDBJ whole genome shotgun (WGS) entry which is preliminary data.</text>
</comment>
<proteinExistence type="predicted"/>
<dbReference type="AlphaFoldDB" id="A0A6G0WEJ0"/>
<name>A0A6G0WEJ0_9STRA</name>
<keyword evidence="2" id="KW-1185">Reference proteome</keyword>
<gene>
    <name evidence="1" type="ORF">Ae201684_015890</name>
</gene>
<evidence type="ECO:0000313" key="2">
    <source>
        <dbReference type="Proteomes" id="UP000481153"/>
    </source>
</evidence>
<sequence>MGTNASRLEYNKLRQLEAMMVDTSNTEGPSIRRLKTDSRCGFLTFSPAIQHLGQRASHEWNNTTAISTTDTLNYNTQTPFSL</sequence>
<dbReference type="EMBL" id="VJMJ01000235">
    <property type="protein sequence ID" value="KAF0725671.1"/>
    <property type="molecule type" value="Genomic_DNA"/>
</dbReference>